<reference evidence="1" key="1">
    <citation type="journal article" date="2019" name="Nat. Commun.">
        <title>Genome-wide association mapping of date palm fruit traits.</title>
        <authorList>
            <person name="Hazzouri K.M."/>
            <person name="Gros-Balthazard M."/>
            <person name="Flowers J.M."/>
            <person name="Copetti D."/>
            <person name="Lemansour A."/>
            <person name="Lebrun M."/>
            <person name="Masmoudi K."/>
            <person name="Ferrand S."/>
            <person name="Dhar M.I."/>
            <person name="Fresquez Z.A."/>
            <person name="Rosas U."/>
            <person name="Zhang J."/>
            <person name="Talag J."/>
            <person name="Lee S."/>
            <person name="Kudrna D."/>
            <person name="Powell R.F."/>
            <person name="Leitch I.J."/>
            <person name="Krueger R.R."/>
            <person name="Wing R.A."/>
            <person name="Amiri K.M.A."/>
            <person name="Purugganan M.D."/>
        </authorList>
    </citation>
    <scope>NUCLEOTIDE SEQUENCE [LARGE SCALE GENOMIC DNA]</scope>
    <source>
        <strain evidence="1">cv. Khalas</strain>
    </source>
</reference>
<dbReference type="AlphaFoldDB" id="A0A8B9AF53"/>
<dbReference type="CDD" id="cd09272">
    <property type="entry name" value="RNase_HI_RT_Ty1"/>
    <property type="match status" value="1"/>
</dbReference>
<gene>
    <name evidence="2" type="primary">LOC120111417</name>
</gene>
<proteinExistence type="predicted"/>
<evidence type="ECO:0000313" key="2">
    <source>
        <dbReference type="RefSeq" id="XP_038984402.1"/>
    </source>
</evidence>
<evidence type="ECO:0000313" key="1">
    <source>
        <dbReference type="Proteomes" id="UP000228380"/>
    </source>
</evidence>
<dbReference type="PANTHER" id="PTHR11439">
    <property type="entry name" value="GAG-POL-RELATED RETROTRANSPOSON"/>
    <property type="match status" value="1"/>
</dbReference>
<dbReference type="Proteomes" id="UP000228380">
    <property type="component" value="Chromosome 7"/>
</dbReference>
<protein>
    <submittedName>
        <fullName evidence="2">Secreted RxLR effector protein 161-like</fullName>
    </submittedName>
</protein>
<dbReference type="OrthoDB" id="443140at2759"/>
<dbReference type="KEGG" id="pda:120111417"/>
<dbReference type="GeneID" id="120111417"/>
<sequence length="183" mass="20009">MGNAKPVSTPLANHFRCLTSQCPKTEKEIEDMSKVPYASAVGCLMYAMVCTRPDLAHAVSAVSKFMANPGRQHWDAVKWIFRYLRSTTDHGIMFVRQQDDPSVVGYVDADYAGDLDDRRSTTGYVFTLAGGPISWRSMVQSLVALSTTESEYMAVAEAAKEALWLTGLVQGAGCSARWSSVAL</sequence>
<keyword evidence="1" id="KW-1185">Reference proteome</keyword>
<name>A0A8B9AF53_PHODC</name>
<reference evidence="2" key="2">
    <citation type="submission" date="2025-08" db="UniProtKB">
        <authorList>
            <consortium name="RefSeq"/>
        </authorList>
    </citation>
    <scope>IDENTIFICATION</scope>
    <source>
        <tissue evidence="2">Young leaves</tissue>
    </source>
</reference>
<dbReference type="PANTHER" id="PTHR11439:SF467">
    <property type="entry name" value="INTEGRASE CATALYTIC DOMAIN-CONTAINING PROTEIN"/>
    <property type="match status" value="1"/>
</dbReference>
<accession>A0A8B9AF53</accession>
<dbReference type="RefSeq" id="XP_038984402.1">
    <property type="nucleotide sequence ID" value="XM_039128474.1"/>
</dbReference>
<organism evidence="1 2">
    <name type="scientific">Phoenix dactylifera</name>
    <name type="common">Date palm</name>
    <dbReference type="NCBI Taxonomy" id="42345"/>
    <lineage>
        <taxon>Eukaryota</taxon>
        <taxon>Viridiplantae</taxon>
        <taxon>Streptophyta</taxon>
        <taxon>Embryophyta</taxon>
        <taxon>Tracheophyta</taxon>
        <taxon>Spermatophyta</taxon>
        <taxon>Magnoliopsida</taxon>
        <taxon>Liliopsida</taxon>
        <taxon>Arecaceae</taxon>
        <taxon>Coryphoideae</taxon>
        <taxon>Phoeniceae</taxon>
        <taxon>Phoenix</taxon>
    </lineage>
</organism>